<accession>A0A251UH16</accession>
<dbReference type="EMBL" id="MNCJ02000329">
    <property type="protein sequence ID" value="KAF5769909.1"/>
    <property type="molecule type" value="Genomic_DNA"/>
</dbReference>
<dbReference type="EMBL" id="CM007895">
    <property type="protein sequence ID" value="OTG22635.1"/>
    <property type="molecule type" value="Genomic_DNA"/>
</dbReference>
<reference evidence="1 3" key="1">
    <citation type="journal article" date="2017" name="Nature">
        <title>The sunflower genome provides insights into oil metabolism, flowering and Asterid evolution.</title>
        <authorList>
            <person name="Badouin H."/>
            <person name="Gouzy J."/>
            <person name="Grassa C.J."/>
            <person name="Murat F."/>
            <person name="Staton S.E."/>
            <person name="Cottret L."/>
            <person name="Lelandais-Briere C."/>
            <person name="Owens G.L."/>
            <person name="Carrere S."/>
            <person name="Mayjonade B."/>
            <person name="Legrand L."/>
            <person name="Gill N."/>
            <person name="Kane N.C."/>
            <person name="Bowers J.E."/>
            <person name="Hubner S."/>
            <person name="Bellec A."/>
            <person name="Berard A."/>
            <person name="Berges H."/>
            <person name="Blanchet N."/>
            <person name="Boniface M.C."/>
            <person name="Brunel D."/>
            <person name="Catrice O."/>
            <person name="Chaidir N."/>
            <person name="Claudel C."/>
            <person name="Donnadieu C."/>
            <person name="Faraut T."/>
            <person name="Fievet G."/>
            <person name="Helmstetter N."/>
            <person name="King M."/>
            <person name="Knapp S.J."/>
            <person name="Lai Z."/>
            <person name="Le Paslier M.C."/>
            <person name="Lippi Y."/>
            <person name="Lorenzon L."/>
            <person name="Mandel J.R."/>
            <person name="Marage G."/>
            <person name="Marchand G."/>
            <person name="Marquand E."/>
            <person name="Bret-Mestries E."/>
            <person name="Morien E."/>
            <person name="Nambeesan S."/>
            <person name="Nguyen T."/>
            <person name="Pegot-Espagnet P."/>
            <person name="Pouilly N."/>
            <person name="Raftis F."/>
            <person name="Sallet E."/>
            <person name="Schiex T."/>
            <person name="Thomas J."/>
            <person name="Vandecasteele C."/>
            <person name="Vares D."/>
            <person name="Vear F."/>
            <person name="Vautrin S."/>
            <person name="Crespi M."/>
            <person name="Mangin B."/>
            <person name="Burke J.M."/>
            <person name="Salse J."/>
            <person name="Munos S."/>
            <person name="Vincourt P."/>
            <person name="Rieseberg L.H."/>
            <person name="Langlade N.B."/>
        </authorList>
    </citation>
    <scope>NUCLEOTIDE SEQUENCE [LARGE SCALE GENOMIC DNA]</scope>
    <source>
        <strain evidence="3">cv. SF193</strain>
        <tissue evidence="1">Leaves</tissue>
    </source>
</reference>
<reference evidence="1" key="3">
    <citation type="submission" date="2020-06" db="EMBL/GenBank/DDBJ databases">
        <title>Helianthus annuus Genome sequencing and assembly Release 2.</title>
        <authorList>
            <person name="Gouzy J."/>
            <person name="Langlade N."/>
            <person name="Munos S."/>
        </authorList>
    </citation>
    <scope>NUCLEOTIDE SEQUENCE</scope>
    <source>
        <tissue evidence="1">Leaves</tissue>
    </source>
</reference>
<evidence type="ECO:0000313" key="2">
    <source>
        <dbReference type="EMBL" id="OTG22635.1"/>
    </source>
</evidence>
<name>A0A251UH16_HELAN</name>
<dbReference type="Proteomes" id="UP000215914">
    <property type="component" value="Chromosome 6"/>
</dbReference>
<dbReference type="InParanoid" id="A0A251UH16"/>
<dbReference type="AlphaFoldDB" id="A0A251UH16"/>
<evidence type="ECO:0000313" key="3">
    <source>
        <dbReference type="Proteomes" id="UP000215914"/>
    </source>
</evidence>
<gene>
    <name evidence="2" type="ORF">HannXRQ_Chr06g0173691</name>
    <name evidence="1" type="ORF">HanXRQr2_Chr14g0653601</name>
</gene>
<keyword evidence="3" id="KW-1185">Reference proteome</keyword>
<protein>
    <submittedName>
        <fullName evidence="2">Uncharacterized protein</fullName>
    </submittedName>
</protein>
<organism evidence="2 3">
    <name type="scientific">Helianthus annuus</name>
    <name type="common">Common sunflower</name>
    <dbReference type="NCBI Taxonomy" id="4232"/>
    <lineage>
        <taxon>Eukaryota</taxon>
        <taxon>Viridiplantae</taxon>
        <taxon>Streptophyta</taxon>
        <taxon>Embryophyta</taxon>
        <taxon>Tracheophyta</taxon>
        <taxon>Spermatophyta</taxon>
        <taxon>Magnoliopsida</taxon>
        <taxon>eudicotyledons</taxon>
        <taxon>Gunneridae</taxon>
        <taxon>Pentapetalae</taxon>
        <taxon>asterids</taxon>
        <taxon>campanulids</taxon>
        <taxon>Asterales</taxon>
        <taxon>Asteraceae</taxon>
        <taxon>Asteroideae</taxon>
        <taxon>Heliantheae alliance</taxon>
        <taxon>Heliantheae</taxon>
        <taxon>Helianthus</taxon>
    </lineage>
</organism>
<reference evidence="2" key="2">
    <citation type="submission" date="2017-02" db="EMBL/GenBank/DDBJ databases">
        <title>Sunflower complete genome.</title>
        <authorList>
            <person name="Langlade N."/>
            <person name="Munos S."/>
        </authorList>
    </citation>
    <scope>NUCLEOTIDE SEQUENCE [LARGE SCALE GENOMIC DNA]</scope>
    <source>
        <tissue evidence="2">Leaves</tissue>
    </source>
</reference>
<sequence length="64" mass="7484">MIHQSLCVPSIIRGIIYNTGGRSSSTKNRTRTRSSSSFRILLRCRFERRIQSHFVVLFLMLNKL</sequence>
<proteinExistence type="predicted"/>
<evidence type="ECO:0000313" key="1">
    <source>
        <dbReference type="EMBL" id="KAF5769909.1"/>
    </source>
</evidence>
<dbReference type="Gramene" id="mRNA:HanXRQr2_Chr14g0653601">
    <property type="protein sequence ID" value="mRNA:HanXRQr2_Chr14g0653601"/>
    <property type="gene ID" value="HanXRQr2_Chr14g0653601"/>
</dbReference>